<evidence type="ECO:0000256" key="1">
    <source>
        <dbReference type="SAM" id="MobiDB-lite"/>
    </source>
</evidence>
<sequence>MLRARRGEEAKRRSIMSGVILREKTPLRHRTLRYHPQPRTARPSDRTHGTSKRQG</sequence>
<protein>
    <submittedName>
        <fullName evidence="2">Uncharacterized protein</fullName>
    </submittedName>
</protein>
<proteinExistence type="predicted"/>
<evidence type="ECO:0000313" key="2">
    <source>
        <dbReference type="EMBL" id="GGF82846.1"/>
    </source>
</evidence>
<comment type="caution">
    <text evidence="2">The sequence shown here is derived from an EMBL/GenBank/DDBJ whole genome shotgun (WGS) entry which is preliminary data.</text>
</comment>
<dbReference type="Proteomes" id="UP000606044">
    <property type="component" value="Unassembled WGS sequence"/>
</dbReference>
<accession>A0A917CBG6</accession>
<reference evidence="2" key="1">
    <citation type="journal article" date="2014" name="Int. J. Syst. Evol. Microbiol.">
        <title>Complete genome sequence of Corynebacterium casei LMG S-19264T (=DSM 44701T), isolated from a smear-ripened cheese.</title>
        <authorList>
            <consortium name="US DOE Joint Genome Institute (JGI-PGF)"/>
            <person name="Walter F."/>
            <person name="Albersmeier A."/>
            <person name="Kalinowski J."/>
            <person name="Ruckert C."/>
        </authorList>
    </citation>
    <scope>NUCLEOTIDE SEQUENCE</scope>
    <source>
        <strain evidence="2">CCM 7897</strain>
    </source>
</reference>
<organism evidence="2 3">
    <name type="scientific">Azorhizobium oxalatiphilum</name>
    <dbReference type="NCBI Taxonomy" id="980631"/>
    <lineage>
        <taxon>Bacteria</taxon>
        <taxon>Pseudomonadati</taxon>
        <taxon>Pseudomonadota</taxon>
        <taxon>Alphaproteobacteria</taxon>
        <taxon>Hyphomicrobiales</taxon>
        <taxon>Xanthobacteraceae</taxon>
        <taxon>Azorhizobium</taxon>
    </lineage>
</organism>
<evidence type="ECO:0000313" key="3">
    <source>
        <dbReference type="Proteomes" id="UP000606044"/>
    </source>
</evidence>
<reference evidence="2" key="2">
    <citation type="submission" date="2020-09" db="EMBL/GenBank/DDBJ databases">
        <authorList>
            <person name="Sun Q."/>
            <person name="Sedlacek I."/>
        </authorList>
    </citation>
    <scope>NUCLEOTIDE SEQUENCE</scope>
    <source>
        <strain evidence="2">CCM 7897</strain>
    </source>
</reference>
<dbReference type="AlphaFoldDB" id="A0A917CBG6"/>
<dbReference type="EMBL" id="BMCT01000009">
    <property type="protein sequence ID" value="GGF82846.1"/>
    <property type="molecule type" value="Genomic_DNA"/>
</dbReference>
<keyword evidence="3" id="KW-1185">Reference proteome</keyword>
<gene>
    <name evidence="2" type="ORF">GCM10007301_48710</name>
</gene>
<feature type="compositionally biased region" description="Basic and acidic residues" evidence="1">
    <location>
        <begin position="1"/>
        <end position="12"/>
    </location>
</feature>
<feature type="region of interest" description="Disordered" evidence="1">
    <location>
        <begin position="1"/>
        <end position="55"/>
    </location>
</feature>
<name>A0A917CBG6_9HYPH</name>